<dbReference type="Gene3D" id="1.10.10.10">
    <property type="entry name" value="Winged helix-like DNA-binding domain superfamily/Winged helix DNA-binding domain"/>
    <property type="match status" value="1"/>
</dbReference>
<reference evidence="3 4" key="1">
    <citation type="submission" date="2016-10" db="EMBL/GenBank/DDBJ databases">
        <authorList>
            <person name="de Groot N.N."/>
        </authorList>
    </citation>
    <scope>NUCLEOTIDE SEQUENCE [LARGE SCALE GENOMIC DNA]</scope>
    <source>
        <strain evidence="3 4">ASO4-2</strain>
    </source>
</reference>
<dbReference type="GO" id="GO:0015074">
    <property type="term" value="P:DNA integration"/>
    <property type="evidence" value="ECO:0007669"/>
    <property type="project" value="InterPro"/>
</dbReference>
<dbReference type="OrthoDB" id="5676324at2"/>
<dbReference type="PROSITE" id="PS50994">
    <property type="entry name" value="INTEGRASE"/>
    <property type="match status" value="1"/>
</dbReference>
<evidence type="ECO:0000259" key="1">
    <source>
        <dbReference type="PROSITE" id="PS50994"/>
    </source>
</evidence>
<dbReference type="InterPro" id="IPR036397">
    <property type="entry name" value="RNaseH_sf"/>
</dbReference>
<dbReference type="InterPro" id="IPR009061">
    <property type="entry name" value="DNA-bd_dom_put_sf"/>
</dbReference>
<dbReference type="InterPro" id="IPR036388">
    <property type="entry name" value="WH-like_DNA-bd_sf"/>
</dbReference>
<feature type="domain" description="HTH Mu-type" evidence="2">
    <location>
        <begin position="1"/>
        <end position="65"/>
    </location>
</feature>
<dbReference type="STRING" id="617002.SAMN05660653_00150"/>
<dbReference type="EMBL" id="FMXO01000001">
    <property type="protein sequence ID" value="SDB03404.1"/>
    <property type="molecule type" value="Genomic_DNA"/>
</dbReference>
<keyword evidence="4" id="KW-1185">Reference proteome</keyword>
<dbReference type="RefSeq" id="WP_092116216.1">
    <property type="nucleotide sequence ID" value="NZ_FMXO01000001.1"/>
</dbReference>
<dbReference type="Gene3D" id="2.30.30.130">
    <property type="entry name" value="Transposase, Mu, C-terminal"/>
    <property type="match status" value="1"/>
</dbReference>
<dbReference type="InterPro" id="IPR001584">
    <property type="entry name" value="Integrase_cat-core"/>
</dbReference>
<dbReference type="SUPFAM" id="SSF53098">
    <property type="entry name" value="Ribonuclease H-like"/>
    <property type="match status" value="1"/>
</dbReference>
<dbReference type="InterPro" id="IPR003314">
    <property type="entry name" value="Mu-type_HTH"/>
</dbReference>
<accession>A0A1G6A4P3</accession>
<dbReference type="AlphaFoldDB" id="A0A1G6A4P3"/>
<dbReference type="Proteomes" id="UP000198771">
    <property type="component" value="Unassembled WGS sequence"/>
</dbReference>
<protein>
    <submittedName>
        <fullName evidence="3">Putative transposase</fullName>
    </submittedName>
</protein>
<name>A0A1G6A4P3_9BACT</name>
<dbReference type="PROSITE" id="PS51702">
    <property type="entry name" value="HTH_MU"/>
    <property type="match status" value="1"/>
</dbReference>
<dbReference type="InterPro" id="IPR009004">
    <property type="entry name" value="Transposase_Mu_C"/>
</dbReference>
<feature type="domain" description="Integrase catalytic" evidence="1">
    <location>
        <begin position="263"/>
        <end position="474"/>
    </location>
</feature>
<gene>
    <name evidence="3" type="ORF">SAMN05660653_00150</name>
</gene>
<dbReference type="GO" id="GO:0003677">
    <property type="term" value="F:DNA binding"/>
    <property type="evidence" value="ECO:0007669"/>
    <property type="project" value="InterPro"/>
</dbReference>
<dbReference type="Pfam" id="PF09299">
    <property type="entry name" value="Mu-transpos_C"/>
    <property type="match status" value="1"/>
</dbReference>
<sequence>MKATYAAADIAQAMGISKRRVNEMANEGKWPFEKRQGRGGGRVYPYKGLPHDVREKIQAHLLSNPSAVPAVVEREFLPVVQDSRTDLLTNWQREVMTSRMVFVRHIERLEAGGLTRNTVIESLVSAAKSGNLREPLSLHLERAVVGGEDGKSGRKLSKATLYRWVGGYHAGGEIELAPAYAPKPKTFPAWGHDFLAIYQRPSKPSLADAHREFAAGWTGTGPCPNYHAVRRFVCSLSTLAREKGRKTGNAYLGLLPYVRRKTDELWPCDVYTMDGTTFDAEIQHPDHGQPFKPEITLVIDVATRRCVGVSVSLAESAMSTLDALRMACVGAGLPAMVYADRGSGYTNAIWSEMGTGMAARLGYELTHSRARCPQGKGLMERAGKSIWVPAAKRLFSCSHADMDRDAAKKVFKFSRDALKKTGRAALPTWQEFKEVLMAVVREYNARPHSALPKIRIEDGRMRRMSPDQAWADAVNKGWKPDHVTESQRAEMFMPSEKRKVRRGLVQFYGGSYFHKDLEELHGEIVDVRYDMWDVEKVYVYTLAGLRVCVAELDGHAQPYFPKARIDAARDRRQQGQLMRLEAKAQRIAPGAMLTLPEDDGVLVECGDILGRQTPEALTAQADGVIIDVSVQEQPAAEERRPLFQDGMHRYRWLMTHRERCTAQDEEWLANYARTDEYADMAERYEFDGIGYKGQAHVHAAQM</sequence>
<evidence type="ECO:0000313" key="3">
    <source>
        <dbReference type="EMBL" id="SDB03404.1"/>
    </source>
</evidence>
<evidence type="ECO:0000259" key="2">
    <source>
        <dbReference type="PROSITE" id="PS51702"/>
    </source>
</evidence>
<evidence type="ECO:0000313" key="4">
    <source>
        <dbReference type="Proteomes" id="UP000198771"/>
    </source>
</evidence>
<dbReference type="InterPro" id="IPR015378">
    <property type="entry name" value="Transposase-like_Mu_C"/>
</dbReference>
<dbReference type="SUPFAM" id="SSF50610">
    <property type="entry name" value="mu transposase, C-terminal domain"/>
    <property type="match status" value="1"/>
</dbReference>
<dbReference type="Gene3D" id="3.30.420.10">
    <property type="entry name" value="Ribonuclease H-like superfamily/Ribonuclease H"/>
    <property type="match status" value="1"/>
</dbReference>
<organism evidence="3 4">
    <name type="scientific">Desulfonatronum thiosulfatophilum</name>
    <dbReference type="NCBI Taxonomy" id="617002"/>
    <lineage>
        <taxon>Bacteria</taxon>
        <taxon>Pseudomonadati</taxon>
        <taxon>Thermodesulfobacteriota</taxon>
        <taxon>Desulfovibrionia</taxon>
        <taxon>Desulfovibrionales</taxon>
        <taxon>Desulfonatronaceae</taxon>
        <taxon>Desulfonatronum</taxon>
    </lineage>
</organism>
<dbReference type="InterPro" id="IPR012337">
    <property type="entry name" value="RNaseH-like_sf"/>
</dbReference>
<proteinExistence type="predicted"/>
<dbReference type="SUPFAM" id="SSF46955">
    <property type="entry name" value="Putative DNA-binding domain"/>
    <property type="match status" value="1"/>
</dbReference>